<reference evidence="3" key="1">
    <citation type="submission" date="2021-04" db="EMBL/GenBank/DDBJ databases">
        <authorList>
            <person name="Rodrigo-Torres L."/>
            <person name="Arahal R. D."/>
            <person name="Lucena T."/>
        </authorList>
    </citation>
    <scope>NUCLEOTIDE SEQUENCE</scope>
    <source>
        <strain evidence="3">AS29M-1</strain>
    </source>
</reference>
<comment type="similarity">
    <text evidence="1">Belongs to the glycosyltransferase 2 family. WaaE/KdtX subfamily.</text>
</comment>
<gene>
    <name evidence="3" type="ORF">CRYO30217_02183</name>
</gene>
<dbReference type="PANTHER" id="PTHR43630:SF2">
    <property type="entry name" value="GLYCOSYLTRANSFERASE"/>
    <property type="match status" value="1"/>
</dbReference>
<dbReference type="InterPro" id="IPR001173">
    <property type="entry name" value="Glyco_trans_2-like"/>
</dbReference>
<dbReference type="EMBL" id="OU015584">
    <property type="protein sequence ID" value="CAG5083393.1"/>
    <property type="molecule type" value="Genomic_DNA"/>
</dbReference>
<evidence type="ECO:0000313" key="3">
    <source>
        <dbReference type="EMBL" id="CAG5083393.1"/>
    </source>
</evidence>
<proteinExistence type="inferred from homology"/>
<evidence type="ECO:0000259" key="2">
    <source>
        <dbReference type="Pfam" id="PF00535"/>
    </source>
</evidence>
<sequence length="251" mass="28783">MIKISAAIITYNEEQNIQRCIESLLPVVDEIVVVDSLSEDRTVEIAESLGAKVILQKFLGHIQQKNLAIEQTSHPYVLSLDADEALSETLQQSILQVKENWEGEGYCFNRLTNYCGKWIKTCGWYPDVKLRLFKKGKGEWQGLNPHDEFKLFKSKPQHLKGDLLHYSFYTVEQHLKQIDYFSTIGAKALHEKGAKGSLIKQYLNPVAMFFKSYLLKGGIFDGKYGFLISWYSAGEKYQKYNKLRALNNSKA</sequence>
<evidence type="ECO:0000256" key="1">
    <source>
        <dbReference type="ARBA" id="ARBA00038494"/>
    </source>
</evidence>
<dbReference type="PANTHER" id="PTHR43630">
    <property type="entry name" value="POLY-BETA-1,6-N-ACETYL-D-GLUCOSAMINE SYNTHASE"/>
    <property type="match status" value="1"/>
</dbReference>
<dbReference type="Gene3D" id="3.90.550.10">
    <property type="entry name" value="Spore Coat Polysaccharide Biosynthesis Protein SpsA, Chain A"/>
    <property type="match status" value="1"/>
</dbReference>
<dbReference type="SUPFAM" id="SSF53448">
    <property type="entry name" value="Nucleotide-diphospho-sugar transferases"/>
    <property type="match status" value="1"/>
</dbReference>
<keyword evidence="4" id="KW-1185">Reference proteome</keyword>
<dbReference type="CDD" id="cd02511">
    <property type="entry name" value="Beta4Glucosyltransferase"/>
    <property type="match status" value="1"/>
</dbReference>
<dbReference type="Pfam" id="PF00535">
    <property type="entry name" value="Glycos_transf_2"/>
    <property type="match status" value="1"/>
</dbReference>
<dbReference type="AlphaFoldDB" id="A0A916JN72"/>
<name>A0A916JN72_9FLAO</name>
<organism evidence="3 4">
    <name type="scientific">Parvicella tangerina</name>
    <dbReference type="NCBI Taxonomy" id="2829795"/>
    <lineage>
        <taxon>Bacteria</taxon>
        <taxon>Pseudomonadati</taxon>
        <taxon>Bacteroidota</taxon>
        <taxon>Flavobacteriia</taxon>
        <taxon>Flavobacteriales</taxon>
        <taxon>Parvicellaceae</taxon>
        <taxon>Parvicella</taxon>
    </lineage>
</organism>
<feature type="domain" description="Glycosyltransferase 2-like" evidence="2">
    <location>
        <begin position="5"/>
        <end position="112"/>
    </location>
</feature>
<dbReference type="InterPro" id="IPR029044">
    <property type="entry name" value="Nucleotide-diphossugar_trans"/>
</dbReference>
<dbReference type="KEGG" id="ptan:CRYO30217_02183"/>
<dbReference type="Proteomes" id="UP000683507">
    <property type="component" value="Chromosome"/>
</dbReference>
<protein>
    <recommendedName>
        <fullName evidence="2">Glycosyltransferase 2-like domain-containing protein</fullName>
    </recommendedName>
</protein>
<accession>A0A916JN72</accession>
<dbReference type="RefSeq" id="WP_258542413.1">
    <property type="nucleotide sequence ID" value="NZ_OU015584.1"/>
</dbReference>
<evidence type="ECO:0000313" key="4">
    <source>
        <dbReference type="Proteomes" id="UP000683507"/>
    </source>
</evidence>